<dbReference type="Pfam" id="PF00583">
    <property type="entry name" value="Acetyltransf_1"/>
    <property type="match status" value="1"/>
</dbReference>
<sequence>MSRRGIAGALAADAVLVTAFAALGRTTHGEDPVLGLWTTAWPFLLALAVGWAVTRAWRVPAAPVRAGIPIAVVTVAGGMLLRALSGQGTAVPFVVVASVVILAALVCWRLIATSVIRRRSARQVSPAAGAAHARDLGDGAVLRAARPGDEPGILALIHALAVYEREPDAVENTPEMIHATLFGPEPRAFAHVVEREGAIVGIAIWFLTYSTWTGTHGIWLEDLYVDEAQRGRGYGRALMSALAAVCIARGYRRFEWTVLDWNEPSIGFYRSIGAEPLSEWTTQRLTGAPLEALARA</sequence>
<evidence type="ECO:0000256" key="2">
    <source>
        <dbReference type="ARBA" id="ARBA00022679"/>
    </source>
</evidence>
<dbReference type="SUPFAM" id="SSF55729">
    <property type="entry name" value="Acyl-CoA N-acyltransferases (Nat)"/>
    <property type="match status" value="1"/>
</dbReference>
<dbReference type="InterPro" id="IPR021414">
    <property type="entry name" value="DUF3054"/>
</dbReference>
<evidence type="ECO:0000256" key="3">
    <source>
        <dbReference type="ARBA" id="ARBA00023315"/>
    </source>
</evidence>
<comment type="similarity">
    <text evidence="1">Belongs to the acetyltransferase family.</text>
</comment>
<feature type="transmembrane region" description="Helical" evidence="4">
    <location>
        <begin position="90"/>
        <end position="112"/>
    </location>
</feature>
<dbReference type="Gene3D" id="3.40.630.30">
    <property type="match status" value="1"/>
</dbReference>
<reference evidence="6" key="1">
    <citation type="submission" date="2016-03" db="EMBL/GenBank/DDBJ databases">
        <authorList>
            <person name="Ploux O."/>
        </authorList>
    </citation>
    <scope>NUCLEOTIDE SEQUENCE</scope>
    <source>
        <strain evidence="6">UC1</strain>
    </source>
</reference>
<dbReference type="EC" id="2.3.1.-" evidence="6"/>
<feature type="domain" description="N-acetyltransferase" evidence="5">
    <location>
        <begin position="140"/>
        <end position="295"/>
    </location>
</feature>
<dbReference type="FunFam" id="3.40.630.30:FF:000064">
    <property type="entry name" value="GNAT family acetyltransferase"/>
    <property type="match status" value="1"/>
</dbReference>
<dbReference type="PANTHER" id="PTHR10545:SF29">
    <property type="entry name" value="GH14572P-RELATED"/>
    <property type="match status" value="1"/>
</dbReference>
<dbReference type="CDD" id="cd04301">
    <property type="entry name" value="NAT_SF"/>
    <property type="match status" value="1"/>
</dbReference>
<keyword evidence="4" id="KW-0812">Transmembrane</keyword>
<keyword evidence="4" id="KW-1133">Transmembrane helix</keyword>
<dbReference type="InterPro" id="IPR051016">
    <property type="entry name" value="Diverse_Substrate_AcTransf"/>
</dbReference>
<keyword evidence="2 6" id="KW-0808">Transferase</keyword>
<evidence type="ECO:0000256" key="1">
    <source>
        <dbReference type="ARBA" id="ARBA00008694"/>
    </source>
</evidence>
<dbReference type="Pfam" id="PF11255">
    <property type="entry name" value="DUF3054"/>
    <property type="match status" value="1"/>
</dbReference>
<feature type="transmembrane region" description="Helical" evidence="4">
    <location>
        <begin position="66"/>
        <end position="84"/>
    </location>
</feature>
<dbReference type="PROSITE" id="PS51186">
    <property type="entry name" value="GNAT"/>
    <property type="match status" value="1"/>
</dbReference>
<name>A0A1Y5PFR5_9MICO</name>
<gene>
    <name evidence="6" type="ORF">MIPYR_80081</name>
</gene>
<dbReference type="GO" id="GO:0008080">
    <property type="term" value="F:N-acetyltransferase activity"/>
    <property type="evidence" value="ECO:0007669"/>
    <property type="project" value="TreeGrafter"/>
</dbReference>
<organism evidence="6">
    <name type="scientific">uncultured Microbacterium sp</name>
    <dbReference type="NCBI Taxonomy" id="191216"/>
    <lineage>
        <taxon>Bacteria</taxon>
        <taxon>Bacillati</taxon>
        <taxon>Actinomycetota</taxon>
        <taxon>Actinomycetes</taxon>
        <taxon>Micrococcales</taxon>
        <taxon>Microbacteriaceae</taxon>
        <taxon>Microbacterium</taxon>
        <taxon>environmental samples</taxon>
    </lineage>
</organism>
<dbReference type="AlphaFoldDB" id="A0A1Y5PFR5"/>
<feature type="transmembrane region" description="Helical" evidence="4">
    <location>
        <begin position="34"/>
        <end position="54"/>
    </location>
</feature>
<keyword evidence="4" id="KW-0472">Membrane</keyword>
<keyword evidence="3 6" id="KW-0012">Acyltransferase</keyword>
<dbReference type="EMBL" id="FLQR01000012">
    <property type="protein sequence ID" value="SBS74971.1"/>
    <property type="molecule type" value="Genomic_DNA"/>
</dbReference>
<evidence type="ECO:0000259" key="5">
    <source>
        <dbReference type="PROSITE" id="PS51186"/>
    </source>
</evidence>
<proteinExistence type="inferred from homology"/>
<dbReference type="PANTHER" id="PTHR10545">
    <property type="entry name" value="DIAMINE N-ACETYLTRANSFERASE"/>
    <property type="match status" value="1"/>
</dbReference>
<evidence type="ECO:0000313" key="6">
    <source>
        <dbReference type="EMBL" id="SBS74971.1"/>
    </source>
</evidence>
<dbReference type="InterPro" id="IPR016181">
    <property type="entry name" value="Acyl_CoA_acyltransferase"/>
</dbReference>
<accession>A0A1Y5PFR5</accession>
<evidence type="ECO:0000256" key="4">
    <source>
        <dbReference type="SAM" id="Phobius"/>
    </source>
</evidence>
<protein>
    <submittedName>
        <fullName evidence="6">N-acetyltransferase ats1 (Modular protein)</fullName>
        <ecNumber evidence="6">2.3.1.-</ecNumber>
    </submittedName>
</protein>
<dbReference type="InterPro" id="IPR000182">
    <property type="entry name" value="GNAT_dom"/>
</dbReference>